<evidence type="ECO:0000256" key="1">
    <source>
        <dbReference type="ARBA" id="ARBA00003416"/>
    </source>
</evidence>
<dbReference type="PANTHER" id="PTHR30563:SF0">
    <property type="entry name" value="DNA RECOMBINATION PROTEIN RMUC"/>
    <property type="match status" value="1"/>
</dbReference>
<comment type="similarity">
    <text evidence="2">Belongs to the RmuC family.</text>
</comment>
<dbReference type="OrthoDB" id="9765111at2"/>
<dbReference type="PANTHER" id="PTHR30563">
    <property type="entry name" value="DNA RECOMBINATION PROTEIN RMUC"/>
    <property type="match status" value="1"/>
</dbReference>
<dbReference type="Proteomes" id="UP000287996">
    <property type="component" value="Unassembled WGS sequence"/>
</dbReference>
<evidence type="ECO:0000256" key="4">
    <source>
        <dbReference type="ARBA" id="ARBA00023172"/>
    </source>
</evidence>
<feature type="coiled-coil region" evidence="5">
    <location>
        <begin position="38"/>
        <end position="128"/>
    </location>
</feature>
<dbReference type="AlphaFoldDB" id="A0A432ZM34"/>
<dbReference type="GO" id="GO:0006310">
    <property type="term" value="P:DNA recombination"/>
    <property type="evidence" value="ECO:0007669"/>
    <property type="project" value="UniProtKB-KW"/>
</dbReference>
<keyword evidence="7" id="KW-1185">Reference proteome</keyword>
<comment type="caution">
    <text evidence="6">The sequence shown here is derived from an EMBL/GenBank/DDBJ whole genome shotgun (WGS) entry which is preliminary data.</text>
</comment>
<evidence type="ECO:0000256" key="2">
    <source>
        <dbReference type="ARBA" id="ARBA00009840"/>
    </source>
</evidence>
<comment type="function">
    <text evidence="1">Involved in DNA recombination.</text>
</comment>
<accession>A0A432ZM34</accession>
<evidence type="ECO:0000313" key="6">
    <source>
        <dbReference type="EMBL" id="RUO78941.1"/>
    </source>
</evidence>
<organism evidence="6 7">
    <name type="scientific">Idiomarina tyrosinivorans</name>
    <dbReference type="NCBI Taxonomy" id="1445662"/>
    <lineage>
        <taxon>Bacteria</taxon>
        <taxon>Pseudomonadati</taxon>
        <taxon>Pseudomonadota</taxon>
        <taxon>Gammaproteobacteria</taxon>
        <taxon>Alteromonadales</taxon>
        <taxon>Idiomarinaceae</taxon>
        <taxon>Idiomarina</taxon>
    </lineage>
</organism>
<name>A0A432ZM34_9GAMM</name>
<evidence type="ECO:0000313" key="7">
    <source>
        <dbReference type="Proteomes" id="UP000287996"/>
    </source>
</evidence>
<dbReference type="InterPro" id="IPR003798">
    <property type="entry name" value="DNA_recombination_RmuC"/>
</dbReference>
<keyword evidence="4" id="KW-0233">DNA recombination</keyword>
<evidence type="ECO:0000256" key="3">
    <source>
        <dbReference type="ARBA" id="ARBA00023054"/>
    </source>
</evidence>
<gene>
    <name evidence="6" type="ORF">CWI84_10050</name>
</gene>
<sequence length="447" mass="51438">MTPLLQWIALLAPLLLALLGIAYGARKRNEWLQAQQQIEQLRDSVLRAELLQQQLQQAQADEQQALQQVEQWRERYSELQASEQATVARLREQLHNANEKLGFQQDAEARLQQQFENLANKIFEAKSKGMNDYQQQTLKSTLEPFRQQIEAFKQQVQQQYTDETKERSALKNELLTLKELNHKMAAEADALTKALKGDSKQQGNWGEVVLERILEQSGLREGHEYDTQSHHRNEDGKSFKPDVIVHLPNDKDVVIDSKVSLTAYERYFNAEADADKEKALSEHVQSIRQHIKQLGSKNYQQLEGVKTLDYVLMFIPIEPAFLLAVDRDPELIKLALEHHIMLVSPTNLLVALRTVHNIWQYEHQNQNAQKIANDAAKLYDKFVGFIDDMEKLGASLKTLDGRYQDAMKKLSSGRGNLVSRVEKFREMGVQSSKRISQQLLDQDDSDE</sequence>
<evidence type="ECO:0000256" key="5">
    <source>
        <dbReference type="SAM" id="Coils"/>
    </source>
</evidence>
<dbReference type="EMBL" id="PIQH01000009">
    <property type="protein sequence ID" value="RUO78941.1"/>
    <property type="molecule type" value="Genomic_DNA"/>
</dbReference>
<proteinExistence type="inferred from homology"/>
<keyword evidence="3 5" id="KW-0175">Coiled coil</keyword>
<protein>
    <submittedName>
        <fullName evidence="6">DNA recombination protein RmuC</fullName>
    </submittedName>
</protein>
<reference evidence="6 7" key="1">
    <citation type="journal article" date="2011" name="Front. Microbiol.">
        <title>Genomic signatures of strain selection and enhancement in Bacillus atrophaeus var. globigii, a historical biowarfare simulant.</title>
        <authorList>
            <person name="Gibbons H.S."/>
            <person name="Broomall S.M."/>
            <person name="McNew L.A."/>
            <person name="Daligault H."/>
            <person name="Chapman C."/>
            <person name="Bruce D."/>
            <person name="Karavis M."/>
            <person name="Krepps M."/>
            <person name="McGregor P.A."/>
            <person name="Hong C."/>
            <person name="Park K.H."/>
            <person name="Akmal A."/>
            <person name="Feldman A."/>
            <person name="Lin J.S."/>
            <person name="Chang W.E."/>
            <person name="Higgs B.W."/>
            <person name="Demirev P."/>
            <person name="Lindquist J."/>
            <person name="Liem A."/>
            <person name="Fochler E."/>
            <person name="Read T.D."/>
            <person name="Tapia R."/>
            <person name="Johnson S."/>
            <person name="Bishop-Lilly K.A."/>
            <person name="Detter C."/>
            <person name="Han C."/>
            <person name="Sozhamannan S."/>
            <person name="Rosenzweig C.N."/>
            <person name="Skowronski E.W."/>
        </authorList>
    </citation>
    <scope>NUCLEOTIDE SEQUENCE [LARGE SCALE GENOMIC DNA]</scope>
    <source>
        <strain evidence="6 7">CC-PW-9</strain>
    </source>
</reference>
<dbReference type="Pfam" id="PF02646">
    <property type="entry name" value="RmuC"/>
    <property type="match status" value="1"/>
</dbReference>